<evidence type="ECO:0000313" key="3">
    <source>
        <dbReference type="Proteomes" id="UP001224890"/>
    </source>
</evidence>
<accession>A0AAJ0AXG1</accession>
<name>A0AAJ0AXG1_9PEZI</name>
<feature type="compositionally biased region" description="Basic residues" evidence="1">
    <location>
        <begin position="209"/>
        <end position="218"/>
    </location>
</feature>
<keyword evidence="3" id="KW-1185">Reference proteome</keyword>
<protein>
    <submittedName>
        <fullName evidence="2">Uncharacterized protein</fullName>
    </submittedName>
</protein>
<evidence type="ECO:0000313" key="2">
    <source>
        <dbReference type="EMBL" id="KAK1691613.1"/>
    </source>
</evidence>
<comment type="caution">
    <text evidence="2">The sequence shown here is derived from an EMBL/GenBank/DDBJ whole genome shotgun (WGS) entry which is preliminary data.</text>
</comment>
<reference evidence="2" key="1">
    <citation type="submission" date="2021-06" db="EMBL/GenBank/DDBJ databases">
        <title>Comparative genomics, transcriptomics and evolutionary studies reveal genomic signatures of adaptation to plant cell wall in hemibiotrophic fungi.</title>
        <authorList>
            <consortium name="DOE Joint Genome Institute"/>
            <person name="Baroncelli R."/>
            <person name="Diaz J.F."/>
            <person name="Benocci T."/>
            <person name="Peng M."/>
            <person name="Battaglia E."/>
            <person name="Haridas S."/>
            <person name="Andreopoulos W."/>
            <person name="Labutti K."/>
            <person name="Pangilinan J."/>
            <person name="Floch G.L."/>
            <person name="Makela M.R."/>
            <person name="Henrissat B."/>
            <person name="Grigoriev I.V."/>
            <person name="Crouch J.A."/>
            <person name="De Vries R.P."/>
            <person name="Sukno S.A."/>
            <person name="Thon M.R."/>
        </authorList>
    </citation>
    <scope>NUCLEOTIDE SEQUENCE</scope>
    <source>
        <strain evidence="2">CBS 193.32</strain>
    </source>
</reference>
<dbReference type="GeneID" id="85458312"/>
<dbReference type="EMBL" id="JAHMHR010000004">
    <property type="protein sequence ID" value="KAK1691613.1"/>
    <property type="molecule type" value="Genomic_DNA"/>
</dbReference>
<dbReference type="AlphaFoldDB" id="A0AAJ0AXG1"/>
<organism evidence="2 3">
    <name type="scientific">Colletotrichum godetiae</name>
    <dbReference type="NCBI Taxonomy" id="1209918"/>
    <lineage>
        <taxon>Eukaryota</taxon>
        <taxon>Fungi</taxon>
        <taxon>Dikarya</taxon>
        <taxon>Ascomycota</taxon>
        <taxon>Pezizomycotina</taxon>
        <taxon>Sordariomycetes</taxon>
        <taxon>Hypocreomycetidae</taxon>
        <taxon>Glomerellales</taxon>
        <taxon>Glomerellaceae</taxon>
        <taxon>Colletotrichum</taxon>
        <taxon>Colletotrichum acutatum species complex</taxon>
    </lineage>
</organism>
<feature type="region of interest" description="Disordered" evidence="1">
    <location>
        <begin position="189"/>
        <end position="218"/>
    </location>
</feature>
<proteinExistence type="predicted"/>
<dbReference type="RefSeq" id="XP_060435308.1">
    <property type="nucleotide sequence ID" value="XM_060573786.1"/>
</dbReference>
<evidence type="ECO:0000256" key="1">
    <source>
        <dbReference type="SAM" id="MobiDB-lite"/>
    </source>
</evidence>
<sequence>MIPIICQVVNADHKGLAGMRVNLEYSGAYQFSSSLESFTGLQGLTSSWTPRQGYGGGTYGYGGFAGWSASPRITVSFMTERFFCNPTPWSNIQTTIDTHATGSASHHVLLRFSRDRTSYQIVHTSRPLTPLVYGERQMPEVDWNADLCIDLPEALSPSSNDTGLLDTPPSLSLPSPLLASFGEHDNLMDVEPRSLKRKASLTESEGPPRKRRLRSFAS</sequence>
<dbReference type="Proteomes" id="UP001224890">
    <property type="component" value="Unassembled WGS sequence"/>
</dbReference>
<gene>
    <name evidence="2" type="ORF">BDP55DRAFT_647530</name>
</gene>